<feature type="repeat" description="ANK" evidence="3">
    <location>
        <begin position="766"/>
        <end position="798"/>
    </location>
</feature>
<accession>A0A098G7S7</accession>
<dbReference type="AlphaFoldDB" id="A0A098G7S7"/>
<evidence type="ECO:0000256" key="4">
    <source>
        <dbReference type="SAM" id="MobiDB-lite"/>
    </source>
</evidence>
<keyword evidence="1" id="KW-0677">Repeat</keyword>
<dbReference type="Gene3D" id="1.25.40.20">
    <property type="entry name" value="Ankyrin repeat-containing domain"/>
    <property type="match status" value="3"/>
</dbReference>
<evidence type="ECO:0000256" key="1">
    <source>
        <dbReference type="ARBA" id="ARBA00022737"/>
    </source>
</evidence>
<dbReference type="EMBL" id="LN614827">
    <property type="protein sequence ID" value="CEG57575.1"/>
    <property type="molecule type" value="Genomic_DNA"/>
</dbReference>
<dbReference type="Proteomes" id="UP000032430">
    <property type="component" value="Chromosome I"/>
</dbReference>
<dbReference type="InterPro" id="IPR002110">
    <property type="entry name" value="Ankyrin_rpt"/>
</dbReference>
<dbReference type="PANTHER" id="PTHR24166">
    <property type="entry name" value="ROLLING PEBBLES, ISOFORM B"/>
    <property type="match status" value="1"/>
</dbReference>
<dbReference type="SMART" id="SM00248">
    <property type="entry name" value="ANK"/>
    <property type="match status" value="10"/>
</dbReference>
<dbReference type="PROSITE" id="PS50297">
    <property type="entry name" value="ANK_REP_REGION"/>
    <property type="match status" value="3"/>
</dbReference>
<feature type="region of interest" description="Disordered" evidence="4">
    <location>
        <begin position="1149"/>
        <end position="1169"/>
    </location>
</feature>
<evidence type="ECO:0000256" key="3">
    <source>
        <dbReference type="PROSITE-ProRule" id="PRU00023"/>
    </source>
</evidence>
<keyword evidence="2 3" id="KW-0040">ANK repeat</keyword>
<proteinExistence type="predicted"/>
<dbReference type="InterPro" id="IPR050889">
    <property type="entry name" value="Dendritic_Spine_Reg/Scaffold"/>
</dbReference>
<dbReference type="OrthoDB" id="5634359at2"/>
<evidence type="ECO:0000313" key="5">
    <source>
        <dbReference type="EMBL" id="CEG57575.1"/>
    </source>
</evidence>
<dbReference type="KEGG" id="lfa:LFA_2196"/>
<dbReference type="PROSITE" id="PS50088">
    <property type="entry name" value="ANK_REPEAT"/>
    <property type="match status" value="5"/>
</dbReference>
<dbReference type="InterPro" id="IPR036770">
    <property type="entry name" value="Ankyrin_rpt-contain_sf"/>
</dbReference>
<evidence type="ECO:0008006" key="7">
    <source>
        <dbReference type="Google" id="ProtNLM"/>
    </source>
</evidence>
<dbReference type="RefSeq" id="WP_045096047.1">
    <property type="nucleotide sequence ID" value="NZ_LN614827.1"/>
</dbReference>
<name>A0A098G7S7_9GAMM</name>
<feature type="repeat" description="ANK" evidence="3">
    <location>
        <begin position="577"/>
        <end position="603"/>
    </location>
</feature>
<dbReference type="PANTHER" id="PTHR24166:SF48">
    <property type="entry name" value="PROTEIN VAPYRIN"/>
    <property type="match status" value="1"/>
</dbReference>
<feature type="repeat" description="ANK" evidence="3">
    <location>
        <begin position="833"/>
        <end position="865"/>
    </location>
</feature>
<gene>
    <name evidence="5" type="ORF">LFA_2196</name>
</gene>
<organism evidence="5 6">
    <name type="scientific">Legionella fallonii LLAP-10</name>
    <dbReference type="NCBI Taxonomy" id="1212491"/>
    <lineage>
        <taxon>Bacteria</taxon>
        <taxon>Pseudomonadati</taxon>
        <taxon>Pseudomonadota</taxon>
        <taxon>Gammaproteobacteria</taxon>
        <taxon>Legionellales</taxon>
        <taxon>Legionellaceae</taxon>
        <taxon>Legionella</taxon>
    </lineage>
</organism>
<feature type="compositionally biased region" description="Polar residues" evidence="4">
    <location>
        <begin position="1156"/>
        <end position="1169"/>
    </location>
</feature>
<sequence length="1169" mass="132751">MKAKLPIYAVHSVDEYKNFLSGSKEKRSIPSGVMSLRTSLDEMLTDGEGDLTKHLQRLVEEDKVLLISSLIKKDQPSFCRILFPALLDTLDDTLILEDIVFHDEKEEENQWLNNTCSALIKRVLQDDDGEQLPLAHCQRIMTLAMEKIPDTLIDLPSKLAIHREIIPIPEYLHLTYKELVNPLRKNKFSGNLKLEEFIVATCKSDLDKSEYLFLTMGLLQKYSLNNEHFKSQLARCRQLYMETDYEEAIKIITNLCNEYENDIGKEACTAIVDIQSELLEVSIYENYSRRFFENRIAALYQGQCINKEAIAAINRIAKYFLKGETRHALNAEEAIAAVLILDELDDEHIIELEIELKENSTDWELRGRRRKKGLISEYQRAMGEKSDVVLTRNKGVMRSSQPNFHDELSEHELENRGPDIYYSDSEDSYEFVRKRSPFVASISGHAFYGVALLLTYVERNKLSPTKNEDINHFLKIYNLVYVREGFHSLLEVMDVFTQPYVSERCAKYGLVIDTQWPDFILEQAFKDTQEYTKQLCKQQAVGEQLSSRLHDAVARGERKTVRTLLIEGHDPNQVSAQGLTPLIIALKTGHGGITKILLDAGADPTQSLFIAIKERDNVLVKSLLQHDIDISLTVEDYDLLDFAKWHGGEEMHALLLRYLNQRGKACREKINSINMDNSHLSRLLAIEQLKDFDINEGTEIDDLMMLETALRCFFILDSVELPMTKKEAEQQVEGQPFLFMAIKGEREDLVVAALEAGADPNARLSDGCTPLFLAVENNKEREVLLLIKKDADVNLALYEDGYSPLHMAVENGNRALIEILIRAGAEVTQDSESCDSPLAIAVRNRDRNAAELLIKAGADPNGLSVDGRGLLNIAIQHHDSFMISLLLDAGAICSQNDKNNLLINALYDNDLTMVELYLSVGASANASDHEGEPAICIASRKGLTPIVETLLKAKADPDAYHLYEEEFQNFNALQMAIKNGHSAIVALLLEHEASLSYTDREGLTMVQLAKAHNHPLIVQLLEEFLGEKVSSLRRQIDALDDNSEHENRKEALIALQEFADTVEKDPGKFESLVLRVQFFINLDEQYKCFLKLLTENKIQRSKIEDVKHCFEHEFKNLKENNDSWGAPERAKKAIGDSIFKSKLKLFEREEKKSDLEQPSQKNKNSPSNI</sequence>
<reference evidence="6" key="1">
    <citation type="submission" date="2014-09" db="EMBL/GenBank/DDBJ databases">
        <authorList>
            <person name="Gomez-Valero L."/>
        </authorList>
    </citation>
    <scope>NUCLEOTIDE SEQUENCE [LARGE SCALE GENOMIC DNA]</scope>
    <source>
        <strain evidence="6">ATCC700992</strain>
    </source>
</reference>
<dbReference type="Pfam" id="PF12796">
    <property type="entry name" value="Ank_2"/>
    <property type="match status" value="3"/>
</dbReference>
<protein>
    <recommendedName>
        <fullName evidence="7">Ankyrin repeat protein</fullName>
    </recommendedName>
</protein>
<dbReference type="STRING" id="1212491.LFA_2196"/>
<feature type="repeat" description="ANK" evidence="3">
    <location>
        <begin position="800"/>
        <end position="832"/>
    </location>
</feature>
<dbReference type="HOGENOM" id="CLU_274270_0_0_6"/>
<dbReference type="SMR" id="A0A098G7S7"/>
<dbReference type="SUPFAM" id="SSF48403">
    <property type="entry name" value="Ankyrin repeat"/>
    <property type="match status" value="2"/>
</dbReference>
<evidence type="ECO:0000256" key="2">
    <source>
        <dbReference type="ARBA" id="ARBA00023043"/>
    </source>
</evidence>
<feature type="repeat" description="ANK" evidence="3">
    <location>
        <begin position="968"/>
        <end position="1000"/>
    </location>
</feature>
<keyword evidence="6" id="KW-1185">Reference proteome</keyword>
<evidence type="ECO:0000313" key="6">
    <source>
        <dbReference type="Proteomes" id="UP000032430"/>
    </source>
</evidence>